<evidence type="ECO:0000256" key="4">
    <source>
        <dbReference type="ARBA" id="ARBA00022679"/>
    </source>
</evidence>
<evidence type="ECO:0000259" key="8">
    <source>
        <dbReference type="PROSITE" id="PS50109"/>
    </source>
</evidence>
<organism evidence="11 12">
    <name type="scientific">Pseudodonghicola xiamenensis</name>
    <dbReference type="NCBI Taxonomy" id="337702"/>
    <lineage>
        <taxon>Bacteria</taxon>
        <taxon>Pseudomonadati</taxon>
        <taxon>Pseudomonadota</taxon>
        <taxon>Alphaproteobacteria</taxon>
        <taxon>Rhodobacterales</taxon>
        <taxon>Paracoccaceae</taxon>
        <taxon>Pseudodonghicola</taxon>
    </lineage>
</organism>
<feature type="domain" description="PAC" evidence="10">
    <location>
        <begin position="99"/>
        <end position="151"/>
    </location>
</feature>
<dbReference type="InterPro" id="IPR004358">
    <property type="entry name" value="Sig_transdc_His_kin-like_C"/>
</dbReference>
<dbReference type="InterPro" id="IPR000014">
    <property type="entry name" value="PAS"/>
</dbReference>
<dbReference type="PROSITE" id="PS50109">
    <property type="entry name" value="HIS_KIN"/>
    <property type="match status" value="1"/>
</dbReference>
<dbReference type="CDD" id="cd00082">
    <property type="entry name" value="HisKA"/>
    <property type="match status" value="1"/>
</dbReference>
<keyword evidence="5" id="KW-0418">Kinase</keyword>
<evidence type="ECO:0000313" key="11">
    <source>
        <dbReference type="EMBL" id="GHG79255.1"/>
    </source>
</evidence>
<evidence type="ECO:0000313" key="12">
    <source>
        <dbReference type="Proteomes" id="UP000611500"/>
    </source>
</evidence>
<accession>A0A8J3H3L5</accession>
<dbReference type="SMART" id="SM00086">
    <property type="entry name" value="PAC"/>
    <property type="match status" value="2"/>
</dbReference>
<dbReference type="PRINTS" id="PR00344">
    <property type="entry name" value="BCTRLSENSOR"/>
</dbReference>
<gene>
    <name evidence="11" type="ORF">GCM10010961_01020</name>
</gene>
<name>A0A8J3H3L5_9RHOB</name>
<dbReference type="EMBL" id="BNAP01000001">
    <property type="protein sequence ID" value="GHG79255.1"/>
    <property type="molecule type" value="Genomic_DNA"/>
</dbReference>
<keyword evidence="12" id="KW-1185">Reference proteome</keyword>
<dbReference type="SMART" id="SM00388">
    <property type="entry name" value="HisKA"/>
    <property type="match status" value="1"/>
</dbReference>
<dbReference type="SMART" id="SM00387">
    <property type="entry name" value="HATPase_c"/>
    <property type="match status" value="1"/>
</dbReference>
<keyword evidence="6" id="KW-0902">Two-component regulatory system</keyword>
<evidence type="ECO:0000259" key="9">
    <source>
        <dbReference type="PROSITE" id="PS50112"/>
    </source>
</evidence>
<dbReference type="Gene3D" id="1.10.287.130">
    <property type="match status" value="1"/>
</dbReference>
<dbReference type="Pfam" id="PF00512">
    <property type="entry name" value="HisKA"/>
    <property type="match status" value="1"/>
</dbReference>
<dbReference type="InterPro" id="IPR050736">
    <property type="entry name" value="Sensor_HK_Regulatory"/>
</dbReference>
<comment type="caution">
    <text evidence="11">The sequence shown here is derived from an EMBL/GenBank/DDBJ whole genome shotgun (WGS) entry which is preliminary data.</text>
</comment>
<dbReference type="InterPro" id="IPR003594">
    <property type="entry name" value="HATPase_dom"/>
</dbReference>
<feature type="domain" description="Histidine kinase" evidence="8">
    <location>
        <begin position="277"/>
        <end position="496"/>
    </location>
</feature>
<dbReference type="Gene3D" id="3.30.565.10">
    <property type="entry name" value="Histidine kinase-like ATPase, C-terminal domain"/>
    <property type="match status" value="1"/>
</dbReference>
<dbReference type="EC" id="2.7.13.3" evidence="2"/>
<reference evidence="11" key="2">
    <citation type="submission" date="2020-09" db="EMBL/GenBank/DDBJ databases">
        <authorList>
            <person name="Sun Q."/>
            <person name="Zhou Y."/>
        </authorList>
    </citation>
    <scope>NUCLEOTIDE SEQUENCE</scope>
    <source>
        <strain evidence="11">CGMCC 1.7081</strain>
    </source>
</reference>
<comment type="catalytic activity">
    <reaction evidence="1">
        <text>ATP + protein L-histidine = ADP + protein N-phospho-L-histidine.</text>
        <dbReference type="EC" id="2.7.13.3"/>
    </reaction>
</comment>
<dbReference type="InterPro" id="IPR035965">
    <property type="entry name" value="PAS-like_dom_sf"/>
</dbReference>
<dbReference type="InterPro" id="IPR003661">
    <property type="entry name" value="HisK_dim/P_dom"/>
</dbReference>
<proteinExistence type="predicted"/>
<dbReference type="InterPro" id="IPR005467">
    <property type="entry name" value="His_kinase_dom"/>
</dbReference>
<dbReference type="CDD" id="cd00130">
    <property type="entry name" value="PAS"/>
    <property type="match status" value="1"/>
</dbReference>
<dbReference type="FunFam" id="1.10.287.130:FF:000001">
    <property type="entry name" value="Two-component sensor histidine kinase"/>
    <property type="match status" value="1"/>
</dbReference>
<dbReference type="FunFam" id="3.30.565.10:FF:000006">
    <property type="entry name" value="Sensor histidine kinase WalK"/>
    <property type="match status" value="1"/>
</dbReference>
<evidence type="ECO:0000256" key="2">
    <source>
        <dbReference type="ARBA" id="ARBA00012438"/>
    </source>
</evidence>
<dbReference type="PANTHER" id="PTHR43711:SF1">
    <property type="entry name" value="HISTIDINE KINASE 1"/>
    <property type="match status" value="1"/>
</dbReference>
<protein>
    <recommendedName>
        <fullName evidence="2">histidine kinase</fullName>
        <ecNumber evidence="2">2.7.13.3</ecNumber>
    </recommendedName>
</protein>
<dbReference type="PROSITE" id="PS50113">
    <property type="entry name" value="PAC"/>
    <property type="match status" value="1"/>
</dbReference>
<dbReference type="InterPro" id="IPR000700">
    <property type="entry name" value="PAS-assoc_C"/>
</dbReference>
<dbReference type="InterPro" id="IPR036097">
    <property type="entry name" value="HisK_dim/P_sf"/>
</dbReference>
<dbReference type="InterPro" id="IPR036890">
    <property type="entry name" value="HATPase_C_sf"/>
</dbReference>
<dbReference type="NCBIfam" id="TIGR00229">
    <property type="entry name" value="sensory_box"/>
    <property type="match status" value="2"/>
</dbReference>
<feature type="domain" description="PAS" evidence="9">
    <location>
        <begin position="41"/>
        <end position="70"/>
    </location>
</feature>
<evidence type="ECO:0000256" key="1">
    <source>
        <dbReference type="ARBA" id="ARBA00000085"/>
    </source>
</evidence>
<dbReference type="AlphaFoldDB" id="A0A8J3H3L5"/>
<dbReference type="InterPro" id="IPR001610">
    <property type="entry name" value="PAC"/>
</dbReference>
<dbReference type="Pfam" id="PF02518">
    <property type="entry name" value="HATPase_c"/>
    <property type="match status" value="1"/>
</dbReference>
<keyword evidence="7" id="KW-0472">Membrane</keyword>
<evidence type="ECO:0000259" key="10">
    <source>
        <dbReference type="PROSITE" id="PS50113"/>
    </source>
</evidence>
<evidence type="ECO:0000256" key="5">
    <source>
        <dbReference type="ARBA" id="ARBA00022777"/>
    </source>
</evidence>
<dbReference type="Gene3D" id="3.30.450.20">
    <property type="entry name" value="PAS domain"/>
    <property type="match status" value="2"/>
</dbReference>
<keyword evidence="4" id="KW-0808">Transferase</keyword>
<dbReference type="Pfam" id="PF13426">
    <property type="entry name" value="PAS_9"/>
    <property type="match status" value="2"/>
</dbReference>
<sequence>MRMNASAAQPDLTSLFPGRGQAGSGRGEGFFVEALGEHAVISVADANGRMIYANRKFVELTGYCLEELIGSPYGLLKSEYHSPGFFREMWQTITSGQSWQGEFKNYRKTGEAFWMRVTIVPYLGADRKPEKYLSIGTDITETKMIEGARQQRLSFDLIKDEIYLFWPGTLDVFYANRGARIRLRALGQTMMGLTLPALLQDLPEENISGRLAPLIEGRRKWVSFEASQQRPDGRTNPAEVTIQMIAPDREEPHFLAHIRNISQRKQAEIAKQQFVANVSHELRTPLTTIKGAFELIRSGLCNATPERAGQLAAMGLKNTTRLENLIEDLLDMERIASGRMVSRLQKLDLSALIQKSIRDIASYKPEKSVSVRGSGIEAPIWVKGDEDRLRKVMANLLSNAVKFSREGGEVDILVERDGTRVGISVRDQGVGIPERALSTLFDPFTQADFPDRRPSEGAGLGLSISRAIIEEHGGAIEIDSTEGHGTEARFYVILHPSAAEA</sequence>
<evidence type="ECO:0000256" key="7">
    <source>
        <dbReference type="ARBA" id="ARBA00023136"/>
    </source>
</evidence>
<dbReference type="GO" id="GO:0000155">
    <property type="term" value="F:phosphorelay sensor kinase activity"/>
    <property type="evidence" value="ECO:0007669"/>
    <property type="project" value="InterPro"/>
</dbReference>
<evidence type="ECO:0000256" key="6">
    <source>
        <dbReference type="ARBA" id="ARBA00023012"/>
    </source>
</evidence>
<dbReference type="SUPFAM" id="SSF55874">
    <property type="entry name" value="ATPase domain of HSP90 chaperone/DNA topoisomerase II/histidine kinase"/>
    <property type="match status" value="1"/>
</dbReference>
<dbReference type="Proteomes" id="UP000611500">
    <property type="component" value="Unassembled WGS sequence"/>
</dbReference>
<dbReference type="SUPFAM" id="SSF55785">
    <property type="entry name" value="PYP-like sensor domain (PAS domain)"/>
    <property type="match status" value="2"/>
</dbReference>
<keyword evidence="3" id="KW-0597">Phosphoprotein</keyword>
<reference evidence="11" key="1">
    <citation type="journal article" date="2014" name="Int. J. Syst. Evol. Microbiol.">
        <title>Complete genome sequence of Corynebacterium casei LMG S-19264T (=DSM 44701T), isolated from a smear-ripened cheese.</title>
        <authorList>
            <consortium name="US DOE Joint Genome Institute (JGI-PGF)"/>
            <person name="Walter F."/>
            <person name="Albersmeier A."/>
            <person name="Kalinowski J."/>
            <person name="Ruckert C."/>
        </authorList>
    </citation>
    <scope>NUCLEOTIDE SEQUENCE</scope>
    <source>
        <strain evidence="11">CGMCC 1.7081</strain>
    </source>
</reference>
<dbReference type="PROSITE" id="PS50112">
    <property type="entry name" value="PAS"/>
    <property type="match status" value="1"/>
</dbReference>
<dbReference type="SUPFAM" id="SSF47384">
    <property type="entry name" value="Homodimeric domain of signal transducing histidine kinase"/>
    <property type="match status" value="1"/>
</dbReference>
<dbReference type="PANTHER" id="PTHR43711">
    <property type="entry name" value="TWO-COMPONENT HISTIDINE KINASE"/>
    <property type="match status" value="1"/>
</dbReference>
<evidence type="ECO:0000256" key="3">
    <source>
        <dbReference type="ARBA" id="ARBA00022553"/>
    </source>
</evidence>